<sequence>MGWLGAVLAFRLDREGVPFTWHDIDAPYVAWRASTGLVYPAGDARSQAGLAGWGQWARDGWLPAGTVEQVGYVYAHKAPPHQGRYRTVPLAPGVTLADAPAFAVHVPRVVEAARQRFAERRRAGRPAGAVTVQAHGSTRARAVMWGWSAPVRLALPAQVAELPYRAAFYGRRVRRLVYAYPIPGRAQWWWAGSALVRQTRPRRLDTARQLARWDEDWQAVWPQVHVMERARVVEGWRPRPADGDQAGVVTDVGQGVVTVPALWHSGVRWAPGVVREVMNVLAVWGEVIPR</sequence>
<dbReference type="HOGENOM" id="CLU_958947_0_0_11"/>
<evidence type="ECO:0000313" key="1">
    <source>
        <dbReference type="EMBL" id="CAJ61396.1"/>
    </source>
</evidence>
<dbReference type="STRING" id="326424.FRAAL2752"/>
<dbReference type="AlphaFoldDB" id="Q0RM56"/>
<dbReference type="EMBL" id="CT573213">
    <property type="protein sequence ID" value="CAJ61396.1"/>
    <property type="molecule type" value="Genomic_DNA"/>
</dbReference>
<proteinExistence type="predicted"/>
<evidence type="ECO:0000313" key="2">
    <source>
        <dbReference type="Proteomes" id="UP000000657"/>
    </source>
</evidence>
<reference evidence="1 2" key="1">
    <citation type="journal article" date="2007" name="Genome Res.">
        <title>Genome characteristics of facultatively symbiotic Frankia sp. strains reflect host range and host plant biogeography.</title>
        <authorList>
            <person name="Normand P."/>
            <person name="Lapierre P."/>
            <person name="Tisa L.S."/>
            <person name="Gogarten J.P."/>
            <person name="Alloisio N."/>
            <person name="Bagnarol E."/>
            <person name="Bassi C.A."/>
            <person name="Berry A.M."/>
            <person name="Bickhart D.M."/>
            <person name="Choisne N."/>
            <person name="Couloux A."/>
            <person name="Cournoyer B."/>
            <person name="Cruveiller S."/>
            <person name="Daubin V."/>
            <person name="Demange N."/>
            <person name="Francino M.P."/>
            <person name="Goltsman E."/>
            <person name="Huang Y."/>
            <person name="Kopp O.R."/>
            <person name="Labarre L."/>
            <person name="Lapidus A."/>
            <person name="Lavire C."/>
            <person name="Marechal J."/>
            <person name="Martinez M."/>
            <person name="Mastronunzio J.E."/>
            <person name="Mullin B.C."/>
            <person name="Niemann J."/>
            <person name="Pujic P."/>
            <person name="Rawnsley T."/>
            <person name="Rouy Z."/>
            <person name="Schenowitz C."/>
            <person name="Sellstedt A."/>
            <person name="Tavares F."/>
            <person name="Tomkins J.P."/>
            <person name="Vallenet D."/>
            <person name="Valverde C."/>
            <person name="Wall L.G."/>
            <person name="Wang Y."/>
            <person name="Medigue C."/>
            <person name="Benson D.R."/>
        </authorList>
    </citation>
    <scope>NUCLEOTIDE SEQUENCE [LARGE SCALE GENOMIC DNA]</scope>
    <source>
        <strain evidence="2">DSM 45986 / CECT 9034 / ACN14a</strain>
    </source>
</reference>
<gene>
    <name evidence="1" type="ordered locus">FRAAL2752</name>
</gene>
<evidence type="ECO:0008006" key="3">
    <source>
        <dbReference type="Google" id="ProtNLM"/>
    </source>
</evidence>
<dbReference type="KEGG" id="fal:FRAAL2752"/>
<accession>Q0RM56</accession>
<organism evidence="1 2">
    <name type="scientific">Frankia alni (strain DSM 45986 / CECT 9034 / ACN14a)</name>
    <dbReference type="NCBI Taxonomy" id="326424"/>
    <lineage>
        <taxon>Bacteria</taxon>
        <taxon>Bacillati</taxon>
        <taxon>Actinomycetota</taxon>
        <taxon>Actinomycetes</taxon>
        <taxon>Frankiales</taxon>
        <taxon>Frankiaceae</taxon>
        <taxon>Frankia</taxon>
    </lineage>
</organism>
<name>Q0RM56_FRAAA</name>
<protein>
    <recommendedName>
        <fullName evidence="3">FAD dependent oxidoreductase</fullName>
    </recommendedName>
</protein>
<dbReference type="Proteomes" id="UP000000657">
    <property type="component" value="Chromosome"/>
</dbReference>
<keyword evidence="2" id="KW-1185">Reference proteome</keyword>